<gene>
    <name evidence="1" type="ORF">CLIB1444_15S00210</name>
</gene>
<proteinExistence type="predicted"/>
<keyword evidence="2" id="KW-1185">Reference proteome</keyword>
<evidence type="ECO:0000313" key="1">
    <source>
        <dbReference type="EMBL" id="CAH6723389.1"/>
    </source>
</evidence>
<evidence type="ECO:0000313" key="2">
    <source>
        <dbReference type="Proteomes" id="UP001152531"/>
    </source>
</evidence>
<organism evidence="1 2">
    <name type="scientific">[Candida] jaroonii</name>
    <dbReference type="NCBI Taxonomy" id="467808"/>
    <lineage>
        <taxon>Eukaryota</taxon>
        <taxon>Fungi</taxon>
        <taxon>Dikarya</taxon>
        <taxon>Ascomycota</taxon>
        <taxon>Saccharomycotina</taxon>
        <taxon>Pichiomycetes</taxon>
        <taxon>Debaryomycetaceae</taxon>
        <taxon>Yamadazyma</taxon>
    </lineage>
</organism>
<name>A0ACA9YES8_9ASCO</name>
<sequence>MAEIDKKYNIRPFIDPPLSNSDTEKVTLAAIDLSLFKEGDEYREQRKALANQLEKSITTYGFFNLINFGISNEEIEHIRAIAQSVLTLPDEVKLNYLASAATKEQESSRSVGGERGQGFKPKGYWAIKNGVRDSIDHYNFRDTYLDSFTERKNQHPEVVAHYLKDIAKYYNKIQREILPKILRLCDLILEVPEGTIEKNYFPNLGTNSDDSASHGRFMMYHPYANQTKSNKTDSTFLRGHSDISAITFITSQPILALQIKDYFDGGWKYVQHRQNSLIVNIGDAMEFISGGYFKAVLHRVIEPPEDQREFKRLVIIHFCNPSSSADLDPENLKSPKLETLGHTKQDKLKNWEKIKFHHWNYVKGSLLGRSEAGDRNLLQFFGRTIERWHHFQGTSLSD</sequence>
<reference evidence="1" key="1">
    <citation type="submission" date="2022-06" db="EMBL/GenBank/DDBJ databases">
        <authorList>
            <person name="Legras J.-L."/>
            <person name="Devillers H."/>
            <person name="Grondin C."/>
        </authorList>
    </citation>
    <scope>NUCLEOTIDE SEQUENCE</scope>
    <source>
        <strain evidence="1">CLIB 1444</strain>
    </source>
</reference>
<protein>
    <submittedName>
        <fullName evidence="1">Uncharacterized protein</fullName>
    </submittedName>
</protein>
<comment type="caution">
    <text evidence="1">The sequence shown here is derived from an EMBL/GenBank/DDBJ whole genome shotgun (WGS) entry which is preliminary data.</text>
</comment>
<dbReference type="Proteomes" id="UP001152531">
    <property type="component" value="Unassembled WGS sequence"/>
</dbReference>
<accession>A0ACA9YES8</accession>
<dbReference type="EMBL" id="CALSDN010000015">
    <property type="protein sequence ID" value="CAH6723389.1"/>
    <property type="molecule type" value="Genomic_DNA"/>
</dbReference>